<feature type="compositionally biased region" description="Polar residues" evidence="1">
    <location>
        <begin position="79"/>
        <end position="92"/>
    </location>
</feature>
<evidence type="ECO:0000256" key="1">
    <source>
        <dbReference type="SAM" id="MobiDB-lite"/>
    </source>
</evidence>
<organism evidence="2 3">
    <name type="scientific">Magallana gigas</name>
    <name type="common">Pacific oyster</name>
    <name type="synonym">Crassostrea gigas</name>
    <dbReference type="NCBI Taxonomy" id="29159"/>
    <lineage>
        <taxon>Eukaryota</taxon>
        <taxon>Metazoa</taxon>
        <taxon>Spiralia</taxon>
        <taxon>Lophotrochozoa</taxon>
        <taxon>Mollusca</taxon>
        <taxon>Bivalvia</taxon>
        <taxon>Autobranchia</taxon>
        <taxon>Pteriomorphia</taxon>
        <taxon>Ostreida</taxon>
        <taxon>Ostreoidea</taxon>
        <taxon>Ostreidae</taxon>
        <taxon>Magallana</taxon>
    </lineage>
</organism>
<feature type="compositionally biased region" description="Basic and acidic residues" evidence="1">
    <location>
        <begin position="93"/>
        <end position="103"/>
    </location>
</feature>
<feature type="region of interest" description="Disordered" evidence="1">
    <location>
        <begin position="124"/>
        <end position="153"/>
    </location>
</feature>
<name>A0A8W8LRM2_MAGGI</name>
<dbReference type="EnsemblMetazoa" id="G29328.3">
    <property type="protein sequence ID" value="G29328.3:cds"/>
    <property type="gene ID" value="G29328"/>
</dbReference>
<evidence type="ECO:0000313" key="3">
    <source>
        <dbReference type="Proteomes" id="UP000005408"/>
    </source>
</evidence>
<sequence length="224" mass="25338">MVGLFSCVFGDSEDVVLNKNETSQAGPRPARVDGPTKSSSVLKANTMSIVRKLSEAFRYSIHKNKAAPQYRWLSEGPNGLSSVSSHVETLKSSTEKDTEKDDRRRKLKNQFRLFHNKHKGSDLLLSSPTKAKLKSKKHTPVSPHNTDDGPRMDIVPDHILMARILRPKSLPPLAPNAKDISLIIRKRNRITKETGFYIFENLESLIQHNKLHEFRITPSDIHNV</sequence>
<dbReference type="Proteomes" id="UP000005408">
    <property type="component" value="Unassembled WGS sequence"/>
</dbReference>
<protein>
    <submittedName>
        <fullName evidence="2">Uncharacterized protein</fullName>
    </submittedName>
</protein>
<proteinExistence type="predicted"/>
<reference evidence="2" key="1">
    <citation type="submission" date="2022-08" db="UniProtKB">
        <authorList>
            <consortium name="EnsemblMetazoa"/>
        </authorList>
    </citation>
    <scope>IDENTIFICATION</scope>
    <source>
        <strain evidence="2">05x7-T-G4-1.051#20</strain>
    </source>
</reference>
<accession>A0A8W8LRM2</accession>
<feature type="region of interest" description="Disordered" evidence="1">
    <location>
        <begin position="78"/>
        <end position="103"/>
    </location>
</feature>
<evidence type="ECO:0000313" key="2">
    <source>
        <dbReference type="EnsemblMetazoa" id="G29328.3:cds"/>
    </source>
</evidence>
<dbReference type="AlphaFoldDB" id="A0A8W8LRM2"/>
<keyword evidence="3" id="KW-1185">Reference proteome</keyword>